<evidence type="ECO:0000256" key="5">
    <source>
        <dbReference type="ARBA" id="ARBA00022833"/>
    </source>
</evidence>
<dbReference type="Pfam" id="PF01431">
    <property type="entry name" value="Peptidase_M13"/>
    <property type="match status" value="1"/>
</dbReference>
<feature type="chain" id="PRO_5030736239" evidence="7">
    <location>
        <begin position="23"/>
        <end position="696"/>
    </location>
</feature>
<comment type="caution">
    <text evidence="10">The sequence shown here is derived from an EMBL/GenBank/DDBJ whole genome shotgun (WGS) entry which is preliminary data.</text>
</comment>
<organism evidence="10 11">
    <name type="scientific">Brevundimonas alba</name>
    <dbReference type="NCBI Taxonomy" id="74314"/>
    <lineage>
        <taxon>Bacteria</taxon>
        <taxon>Pseudomonadati</taxon>
        <taxon>Pseudomonadota</taxon>
        <taxon>Alphaproteobacteria</taxon>
        <taxon>Caulobacterales</taxon>
        <taxon>Caulobacteraceae</taxon>
        <taxon>Brevundimonas</taxon>
    </lineage>
</organism>
<keyword evidence="4 10" id="KW-0378">Hydrolase</keyword>
<keyword evidence="11" id="KW-1185">Reference proteome</keyword>
<evidence type="ECO:0000256" key="1">
    <source>
        <dbReference type="ARBA" id="ARBA00001947"/>
    </source>
</evidence>
<dbReference type="AlphaFoldDB" id="A0A7X5YK51"/>
<dbReference type="GO" id="GO:0004222">
    <property type="term" value="F:metalloendopeptidase activity"/>
    <property type="evidence" value="ECO:0007669"/>
    <property type="project" value="InterPro"/>
</dbReference>
<gene>
    <name evidence="10" type="ORF">GGQ87_001387</name>
</gene>
<dbReference type="InterPro" id="IPR024079">
    <property type="entry name" value="MetalloPept_cat_dom_sf"/>
</dbReference>
<keyword evidence="6" id="KW-0482">Metalloprotease</keyword>
<dbReference type="PANTHER" id="PTHR11733:SF211">
    <property type="entry name" value="OLIGOPEPTIDASE LIPOPROTEIN M13 FAMILY"/>
    <property type="match status" value="1"/>
</dbReference>
<evidence type="ECO:0000256" key="2">
    <source>
        <dbReference type="ARBA" id="ARBA00022670"/>
    </source>
</evidence>
<dbReference type="InterPro" id="IPR000718">
    <property type="entry name" value="Peptidase_M13"/>
</dbReference>
<dbReference type="Pfam" id="PF05649">
    <property type="entry name" value="Peptidase_M13_N"/>
    <property type="match status" value="1"/>
</dbReference>
<proteinExistence type="predicted"/>
<evidence type="ECO:0000256" key="4">
    <source>
        <dbReference type="ARBA" id="ARBA00022801"/>
    </source>
</evidence>
<dbReference type="InterPro" id="IPR018497">
    <property type="entry name" value="Peptidase_M13_C"/>
</dbReference>
<dbReference type="GO" id="GO:0005886">
    <property type="term" value="C:plasma membrane"/>
    <property type="evidence" value="ECO:0007669"/>
    <property type="project" value="TreeGrafter"/>
</dbReference>
<evidence type="ECO:0000256" key="7">
    <source>
        <dbReference type="SAM" id="SignalP"/>
    </source>
</evidence>
<keyword evidence="5" id="KW-0862">Zinc</keyword>
<keyword evidence="2" id="KW-0645">Protease</keyword>
<evidence type="ECO:0000313" key="10">
    <source>
        <dbReference type="EMBL" id="NJC41129.1"/>
    </source>
</evidence>
<name>A0A7X5YK51_9CAUL</name>
<feature type="domain" description="Peptidase M13 C-terminal" evidence="8">
    <location>
        <begin position="493"/>
        <end position="693"/>
    </location>
</feature>
<dbReference type="CDD" id="cd08662">
    <property type="entry name" value="M13"/>
    <property type="match status" value="1"/>
</dbReference>
<dbReference type="Gene3D" id="3.40.390.10">
    <property type="entry name" value="Collagenase (Catalytic Domain)"/>
    <property type="match status" value="1"/>
</dbReference>
<evidence type="ECO:0000256" key="6">
    <source>
        <dbReference type="ARBA" id="ARBA00023049"/>
    </source>
</evidence>
<dbReference type="EMBL" id="JAATJM010000001">
    <property type="protein sequence ID" value="NJC41129.1"/>
    <property type="molecule type" value="Genomic_DNA"/>
</dbReference>
<dbReference type="PANTHER" id="PTHR11733">
    <property type="entry name" value="ZINC METALLOPROTEASE FAMILY M13 NEPRILYSIN-RELATED"/>
    <property type="match status" value="1"/>
</dbReference>
<feature type="domain" description="Peptidase M13 N-terminal" evidence="9">
    <location>
        <begin position="55"/>
        <end position="441"/>
    </location>
</feature>
<evidence type="ECO:0000256" key="3">
    <source>
        <dbReference type="ARBA" id="ARBA00022723"/>
    </source>
</evidence>
<evidence type="ECO:0000259" key="8">
    <source>
        <dbReference type="Pfam" id="PF01431"/>
    </source>
</evidence>
<dbReference type="InterPro" id="IPR042089">
    <property type="entry name" value="Peptidase_M13_dom_2"/>
</dbReference>
<dbReference type="InterPro" id="IPR008753">
    <property type="entry name" value="Peptidase_M13_N"/>
</dbReference>
<accession>A0A7X5YK51</accession>
<dbReference type="PROSITE" id="PS51885">
    <property type="entry name" value="NEPRILYSIN"/>
    <property type="match status" value="1"/>
</dbReference>
<evidence type="ECO:0000259" key="9">
    <source>
        <dbReference type="Pfam" id="PF05649"/>
    </source>
</evidence>
<dbReference type="Proteomes" id="UP000587415">
    <property type="component" value="Unassembled WGS sequence"/>
</dbReference>
<protein>
    <submittedName>
        <fullName evidence="10">Putative endopeptidase</fullName>
        <ecNumber evidence="10">3.4.24.-</ecNumber>
    </submittedName>
</protein>
<dbReference type="Gene3D" id="1.10.1380.10">
    <property type="entry name" value="Neutral endopeptidase , domain2"/>
    <property type="match status" value="1"/>
</dbReference>
<keyword evidence="7" id="KW-0732">Signal</keyword>
<sequence>MIRRHLLLSAAAVLFASGCAVSMPSAPGDAPAASSRPLYGSFGFDVSGMDTSVAPGDEFYDYANGGWAARTQIPADKSRLSTFDILNDRANERNVELIRAAAAGQAEGESPRKVGDYFTAYMDEAAIERLGATPLRPALARIAAVDSRAALSREIGATMRADVDAINATNTYTERPLGLWVAQDFDHPDRYAAYLMQGGLGMPDRDYYLSDSPRSVQLRETYLRHVAAMLTLAGVSDGERRARGVLALETAIARSHWDATATGDMAKGNNSWRRAEFATRAPGMDWNAFFDASRLADQDMIKVWQPEAITGLAALVGSESLDVWKDYLTYHAVNRAAPFLSKAFVDQRFSFHGTALTGASAQSDRWKRAVASTNGALGDAVGQMYVERHFSPEAKAEVQNMVQNIKAAFDARIAALDWMTPATKAQARAKLAAMTVSVGYPDRWKDYSALEIRRDDALGNAERAGLWEYQRNIAKLHGPVDRGEWFMVPQTVNALNAPSQNSIQFPAAILEPPFFDLNADPAVNYGAIGAVIGHEISHGFDNSGALFDVNGKLTNWWTPADFARFEANGQKLVEQYNTYRPYPDLALNGELTLGENIADVAGVSAALDAYHRSLGGRPAPVIDGFTGDQRFFLGFAQNYRVNTREAAERNQILTNGHSPGRYRAATVRNLDAWYDAFGVRPGQGMYLAPADRVEIW</sequence>
<dbReference type="EC" id="3.4.24.-" evidence="10"/>
<dbReference type="PROSITE" id="PS51257">
    <property type="entry name" value="PROKAR_LIPOPROTEIN"/>
    <property type="match status" value="1"/>
</dbReference>
<dbReference type="SUPFAM" id="SSF55486">
    <property type="entry name" value="Metalloproteases ('zincins'), catalytic domain"/>
    <property type="match status" value="1"/>
</dbReference>
<reference evidence="10 11" key="1">
    <citation type="submission" date="2020-03" db="EMBL/GenBank/DDBJ databases">
        <title>Genomic Encyclopedia of Type Strains, Phase IV (KMG-IV): sequencing the most valuable type-strain genomes for metagenomic binning, comparative biology and taxonomic classification.</title>
        <authorList>
            <person name="Goeker M."/>
        </authorList>
    </citation>
    <scope>NUCLEOTIDE SEQUENCE [LARGE SCALE GENOMIC DNA]</scope>
    <source>
        <strain evidence="10 11">DSM 4736</strain>
    </source>
</reference>
<dbReference type="PRINTS" id="PR00786">
    <property type="entry name" value="NEPRILYSIN"/>
</dbReference>
<dbReference type="GO" id="GO:0046872">
    <property type="term" value="F:metal ion binding"/>
    <property type="evidence" value="ECO:0007669"/>
    <property type="project" value="UniProtKB-KW"/>
</dbReference>
<dbReference type="GO" id="GO:0016485">
    <property type="term" value="P:protein processing"/>
    <property type="evidence" value="ECO:0007669"/>
    <property type="project" value="TreeGrafter"/>
</dbReference>
<feature type="signal peptide" evidence="7">
    <location>
        <begin position="1"/>
        <end position="22"/>
    </location>
</feature>
<evidence type="ECO:0000313" key="11">
    <source>
        <dbReference type="Proteomes" id="UP000587415"/>
    </source>
</evidence>
<keyword evidence="3" id="KW-0479">Metal-binding</keyword>
<dbReference type="RefSeq" id="WP_168045980.1">
    <property type="nucleotide sequence ID" value="NZ_JAATJM010000001.1"/>
</dbReference>
<comment type="cofactor">
    <cofactor evidence="1">
        <name>Zn(2+)</name>
        <dbReference type="ChEBI" id="CHEBI:29105"/>
    </cofactor>
</comment>